<reference evidence="1 2" key="1">
    <citation type="submission" date="2020-08" db="EMBL/GenBank/DDBJ databases">
        <title>Genome sequence of Sphingomonas sediminicola KACC 15039T.</title>
        <authorList>
            <person name="Hyun D.-W."/>
            <person name="Bae J.-W."/>
        </authorList>
    </citation>
    <scope>NUCLEOTIDE SEQUENCE [LARGE SCALE GENOMIC DNA]</scope>
    <source>
        <strain evidence="1 2">KACC 15039</strain>
    </source>
</reference>
<dbReference type="Proteomes" id="UP000516105">
    <property type="component" value="Chromosome"/>
</dbReference>
<evidence type="ECO:0000313" key="2">
    <source>
        <dbReference type="Proteomes" id="UP000516105"/>
    </source>
</evidence>
<protein>
    <submittedName>
        <fullName evidence="1">Uncharacterized protein</fullName>
    </submittedName>
</protein>
<evidence type="ECO:0000313" key="1">
    <source>
        <dbReference type="EMBL" id="QNP44660.1"/>
    </source>
</evidence>
<sequence>MPHIHGGTYWSAVYYVRAGEGRAVSSCSTTRACPPCACMPRACASRTLDRTCGPRSNRRAA</sequence>
<keyword evidence="2" id="KW-1185">Reference proteome</keyword>
<proteinExistence type="predicted"/>
<dbReference type="EMBL" id="CP060782">
    <property type="protein sequence ID" value="QNP44660.1"/>
    <property type="molecule type" value="Genomic_DNA"/>
</dbReference>
<gene>
    <name evidence="1" type="ORF">H9L14_07435</name>
</gene>
<accession>A0ABX6T4U8</accession>
<name>A0ABX6T4U8_9SPHN</name>
<organism evidence="1 2">
    <name type="scientific">Sphingomonas sediminicola</name>
    <dbReference type="NCBI Taxonomy" id="386874"/>
    <lineage>
        <taxon>Bacteria</taxon>
        <taxon>Pseudomonadati</taxon>
        <taxon>Pseudomonadota</taxon>
        <taxon>Alphaproteobacteria</taxon>
        <taxon>Sphingomonadales</taxon>
        <taxon>Sphingomonadaceae</taxon>
        <taxon>Sphingomonas</taxon>
    </lineage>
</organism>